<proteinExistence type="predicted"/>
<name>A0A8S0WL01_9FIRM</name>
<reference evidence="3" key="1">
    <citation type="submission" date="2014-11" db="EMBL/GenBank/DDBJ databases">
        <authorList>
            <person name="Hornung B.V."/>
        </authorList>
    </citation>
    <scope>NUCLEOTIDE SEQUENCE</scope>
    <source>
        <strain evidence="3">INE</strain>
    </source>
</reference>
<dbReference type="AlphaFoldDB" id="A0A8S0WL01"/>
<evidence type="ECO:0000313" key="4">
    <source>
        <dbReference type="Proteomes" id="UP001071230"/>
    </source>
</evidence>
<keyword evidence="1" id="KW-0472">Membrane</keyword>
<gene>
    <name evidence="2" type="ORF">DEACI_0361</name>
    <name evidence="3" type="ORF">DEACI_0734</name>
</gene>
<keyword evidence="4" id="KW-1185">Reference proteome</keyword>
<protein>
    <submittedName>
        <fullName evidence="3">F0F1-ATPase subunit (ATPase_gene1)</fullName>
    </submittedName>
    <submittedName>
        <fullName evidence="2">F0F1-ATPase subunit, Ca2+/Mg2+ transporter</fullName>
    </submittedName>
</protein>
<evidence type="ECO:0000313" key="3">
    <source>
        <dbReference type="EMBL" id="CEJ06286.1"/>
    </source>
</evidence>
<feature type="transmembrane region" description="Helical" evidence="1">
    <location>
        <begin position="45"/>
        <end position="66"/>
    </location>
</feature>
<dbReference type="Proteomes" id="UP001071230">
    <property type="component" value="Unassembled WGS sequence"/>
</dbReference>
<dbReference type="EMBL" id="CDGJ01000019">
    <property type="protein sequence ID" value="CEJ06286.1"/>
    <property type="molecule type" value="Genomic_DNA"/>
</dbReference>
<organism evidence="2">
    <name type="scientific">Acididesulfobacillus acetoxydans</name>
    <dbReference type="NCBI Taxonomy" id="1561005"/>
    <lineage>
        <taxon>Bacteria</taxon>
        <taxon>Bacillati</taxon>
        <taxon>Bacillota</taxon>
        <taxon>Clostridia</taxon>
        <taxon>Eubacteriales</taxon>
        <taxon>Peptococcaceae</taxon>
        <taxon>Acididesulfobacillus</taxon>
    </lineage>
</organism>
<dbReference type="Pfam" id="PF09527">
    <property type="entry name" value="ATPase_gene1"/>
    <property type="match status" value="1"/>
</dbReference>
<dbReference type="EMBL" id="LR746496">
    <property type="protein sequence ID" value="CAA7599734.1"/>
    <property type="molecule type" value="Genomic_DNA"/>
</dbReference>
<keyword evidence="1" id="KW-0812">Transmembrane</keyword>
<dbReference type="InterPro" id="IPR032820">
    <property type="entry name" value="ATPase_put"/>
</dbReference>
<dbReference type="KEGG" id="aacx:DEACI_0361"/>
<keyword evidence="1" id="KW-1133">Transmembrane helix</keyword>
<sequence length="76" mass="8305">MKDGRKGWLKAVSVGSTIPVTFVGTVMGGFYLGRYLDDLLGSRPWLQLLLMFGGMILGGFYLVYVLKALGTADDEK</sequence>
<dbReference type="RefSeq" id="WP_240983504.1">
    <property type="nucleotide sequence ID" value="NZ_CDGJ01000019.1"/>
</dbReference>
<evidence type="ECO:0000313" key="2">
    <source>
        <dbReference type="EMBL" id="CAA7599734.1"/>
    </source>
</evidence>
<accession>A0A8S0WL01</accession>
<reference evidence="2" key="2">
    <citation type="submission" date="2020-01" db="EMBL/GenBank/DDBJ databases">
        <authorList>
            <person name="Hornung B."/>
        </authorList>
    </citation>
    <scope>NUCLEOTIDE SEQUENCE</scope>
    <source>
        <strain evidence="2">PacBioINE</strain>
    </source>
</reference>
<evidence type="ECO:0000256" key="1">
    <source>
        <dbReference type="SAM" id="Phobius"/>
    </source>
</evidence>
<feature type="transmembrane region" description="Helical" evidence="1">
    <location>
        <begin position="12"/>
        <end position="33"/>
    </location>
</feature>
<dbReference type="Proteomes" id="UP000836597">
    <property type="component" value="Chromosome"/>
</dbReference>